<dbReference type="AlphaFoldDB" id="S9UZY0"/>
<proteinExistence type="predicted"/>
<comment type="caution">
    <text evidence="1">The sequence shown here is derived from an EMBL/GenBank/DDBJ whole genome shotgun (WGS) entry which is preliminary data.</text>
</comment>
<accession>S9UZY0</accession>
<protein>
    <submittedName>
        <fullName evidence="1">Uncharacterized protein</fullName>
    </submittedName>
</protein>
<reference evidence="1 2" key="1">
    <citation type="journal article" date="2013" name="PLoS ONE">
        <title>Predicting the Proteins of Angomonas deanei, Strigomonas culicis and Their Respective Endosymbionts Reveals New Aspects of the Trypanosomatidae Family.</title>
        <authorList>
            <person name="Motta M.C."/>
            <person name="Martins A.C."/>
            <person name="de Souza S.S."/>
            <person name="Catta-Preta C.M."/>
            <person name="Silva R."/>
            <person name="Klein C.C."/>
            <person name="de Almeida L.G."/>
            <person name="de Lima Cunha O."/>
            <person name="Ciapina L.P."/>
            <person name="Brocchi M."/>
            <person name="Colabardini A.C."/>
            <person name="de Araujo Lima B."/>
            <person name="Machado C.R."/>
            <person name="de Almeida Soares C.M."/>
            <person name="Probst C.M."/>
            <person name="de Menezes C.B."/>
            <person name="Thompson C.E."/>
            <person name="Bartholomeu D.C."/>
            <person name="Gradia D.F."/>
            <person name="Pavoni D.P."/>
            <person name="Grisard E.C."/>
            <person name="Fantinatti-Garboggini F."/>
            <person name="Marchini F.K."/>
            <person name="Rodrigues-Luiz G.F."/>
            <person name="Wagner G."/>
            <person name="Goldman G.H."/>
            <person name="Fietto J.L."/>
            <person name="Elias M.C."/>
            <person name="Goldman M.H."/>
            <person name="Sagot M.F."/>
            <person name="Pereira M."/>
            <person name="Stoco P.H."/>
            <person name="de Mendonca-Neto R.P."/>
            <person name="Teixeira S.M."/>
            <person name="Maciel T.E."/>
            <person name="de Oliveira Mendes T.A."/>
            <person name="Urmenyi T.P."/>
            <person name="de Souza W."/>
            <person name="Schenkman S."/>
            <person name="de Vasconcelos A.T."/>
        </authorList>
    </citation>
    <scope>NUCLEOTIDE SEQUENCE [LARGE SCALE GENOMIC DNA]</scope>
</reference>
<evidence type="ECO:0000313" key="1">
    <source>
        <dbReference type="EMBL" id="EPY34324.1"/>
    </source>
</evidence>
<sequence length="990" mass="110572">MALRRVPHRALRARLHGSHCRELAARVVLVEGDVRVRVEAEQLRPLEGRQRGQVLLDLAERLDVGRDVVDAVLRDVELGRLRHAVVEEAAEDRVEAAVVEEVCHPAAVVDDTDHVAQRVPRHRAVAVRVHVRGERLQAGVVVRLVPLVGDVPAERAESAALLHDRVEVRERQDEAVPHDRVARAAIPHDVRDVHRERVAQVRLEPLRRLLHHLHTGLQQQHGEGGHRHRRQPQAEVLVHILVAQLLENALQRGNPRRVHVAVLEIDPHALRRPAANHLLRLGALVLAERQHELARAEPFTRGELGEHLRRVRTGGQHKHNRRRWRAVEEAALEVEGGALRELLPERLRDDLRHAIAQEVLPHRLEHQQLLPQRHVVQQRGELLVGPVALVPLLPLRLLVVDVVVELAELGDELRQRGRLVPAQRGQPLRRRVRVGVGVLVPLAALEHEAPLVLADRAVLPADAGVQEEGKDELVALEEPAADGLVRAERHGGQQHRHALVHVLLLLRPLQRQREEHLEKVERVLIHVVEAAQLRHNGVHDGAARGDGAVAVTRGLNVLLRLLRDPHGLGDGFARPLRALQRVHELLVVEDVPGGRGEQLQDLVLQLLELVLAVRNVEHRLVGPLLELHVLVAHDIRQELVLQAALRHREVDNGHLDLELREVRRVRQLGGDVQAELRVVVDFGVAQLQQQTALRAVGLAQQHAIEGRVERLLHILQQDGEPQANRVLEGAHVVGIAQLDDAQVVLALHVADPVHRLALRVHTQAPALGLVHDDTILDTECVRWQPLLRPAAHEHRVDHTGELEGVGADRDLQLEAALVPAVDQALAVGGCEGTEVGHEAGGEHNATDEVALLFLQAGDRLDPPRLLGGEAGHDLLRALEPHRGEVDVVLELLLLPDILLHVVLQRRQLRLDRLESPLCLVQRVCRDGHPRLRLREPRPLRLDHFDNVVVVVDREHPHGEGAARLGALQHLVRLELRVRDVLVDRLDHLLG</sequence>
<dbReference type="Proteomes" id="UP000015354">
    <property type="component" value="Unassembled WGS sequence"/>
</dbReference>
<name>S9UZY0_9TRYP</name>
<gene>
    <name evidence="1" type="ORF">STCU_01646</name>
</gene>
<evidence type="ECO:0000313" key="2">
    <source>
        <dbReference type="Proteomes" id="UP000015354"/>
    </source>
</evidence>
<organism evidence="1 2">
    <name type="scientific">Strigomonas culicis</name>
    <dbReference type="NCBI Taxonomy" id="28005"/>
    <lineage>
        <taxon>Eukaryota</taxon>
        <taxon>Discoba</taxon>
        <taxon>Euglenozoa</taxon>
        <taxon>Kinetoplastea</taxon>
        <taxon>Metakinetoplastina</taxon>
        <taxon>Trypanosomatida</taxon>
        <taxon>Trypanosomatidae</taxon>
        <taxon>Strigomonadinae</taxon>
        <taxon>Strigomonas</taxon>
    </lineage>
</organism>
<dbReference type="EMBL" id="ATMH01001646">
    <property type="protein sequence ID" value="EPY34324.1"/>
    <property type="molecule type" value="Genomic_DNA"/>
</dbReference>
<keyword evidence="2" id="KW-1185">Reference proteome</keyword>